<dbReference type="InterPro" id="IPR012127">
    <property type="entry name" value="Cyt_c_prime"/>
</dbReference>
<dbReference type="Proteomes" id="UP001232156">
    <property type="component" value="Unassembled WGS sequence"/>
</dbReference>
<evidence type="ECO:0000256" key="3">
    <source>
        <dbReference type="ARBA" id="ARBA00022723"/>
    </source>
</evidence>
<protein>
    <submittedName>
        <fullName evidence="7">Cytochrome c</fullName>
    </submittedName>
</protein>
<dbReference type="InterPro" id="IPR002321">
    <property type="entry name" value="Cyt_c_II"/>
</dbReference>
<proteinExistence type="predicted"/>
<dbReference type="PRINTS" id="PR00608">
    <property type="entry name" value="CYTCHROMECII"/>
</dbReference>
<dbReference type="RefSeq" id="WP_165277381.1">
    <property type="nucleotide sequence ID" value="NZ_JAUZQE010000011.1"/>
</dbReference>
<dbReference type="EMBL" id="JAUZQE010000011">
    <property type="protein sequence ID" value="MDR4125646.1"/>
    <property type="molecule type" value="Genomic_DNA"/>
</dbReference>
<feature type="signal peptide" evidence="6">
    <location>
        <begin position="1"/>
        <end position="24"/>
    </location>
</feature>
<sequence length="153" mass="16635">MKKKFGLLALAGTLVMGLVAPSQAQAPFREPHDAVKYRGATMVLMGAHFGRLAPMAKREVPFDQAAAQANVDIVKMLAALPWPAYAPGYEGGEARSEVWTNREGFRKASETFQAAVRELDAATQAGDFDAFRVAFGKTGQSCKACHDDFRKKK</sequence>
<keyword evidence="8" id="KW-1185">Reference proteome</keyword>
<evidence type="ECO:0000256" key="6">
    <source>
        <dbReference type="SAM" id="SignalP"/>
    </source>
</evidence>
<comment type="caution">
    <text evidence="7">The sequence shown here is derived from an EMBL/GenBank/DDBJ whole genome shotgun (WGS) entry which is preliminary data.</text>
</comment>
<name>A0ABU1D5J4_9BURK</name>
<keyword evidence="3" id="KW-0479">Metal-binding</keyword>
<dbReference type="Pfam" id="PF01322">
    <property type="entry name" value="Cytochrom_C_2"/>
    <property type="match status" value="1"/>
</dbReference>
<evidence type="ECO:0000256" key="1">
    <source>
        <dbReference type="ARBA" id="ARBA00022448"/>
    </source>
</evidence>
<evidence type="ECO:0000256" key="4">
    <source>
        <dbReference type="ARBA" id="ARBA00022982"/>
    </source>
</evidence>
<evidence type="ECO:0000256" key="5">
    <source>
        <dbReference type="ARBA" id="ARBA00023004"/>
    </source>
</evidence>
<keyword evidence="1" id="KW-0813">Transport</keyword>
<keyword evidence="4" id="KW-0249">Electron transport</keyword>
<evidence type="ECO:0000313" key="7">
    <source>
        <dbReference type="EMBL" id="MDR4125646.1"/>
    </source>
</evidence>
<dbReference type="SUPFAM" id="SSF47175">
    <property type="entry name" value="Cytochromes"/>
    <property type="match status" value="1"/>
</dbReference>
<dbReference type="PROSITE" id="PS51009">
    <property type="entry name" value="CYTCII"/>
    <property type="match status" value="1"/>
</dbReference>
<dbReference type="InterPro" id="IPR010980">
    <property type="entry name" value="Cyt_c/b562"/>
</dbReference>
<organism evidence="7 8">
    <name type="scientific">Yanghanlia caeni</name>
    <dbReference type="NCBI Taxonomy" id="3064283"/>
    <lineage>
        <taxon>Bacteria</taxon>
        <taxon>Pseudomonadati</taxon>
        <taxon>Pseudomonadota</taxon>
        <taxon>Betaproteobacteria</taxon>
        <taxon>Burkholderiales</taxon>
        <taxon>Alcaligenaceae</taxon>
        <taxon>Yanghanlia</taxon>
    </lineage>
</organism>
<evidence type="ECO:0000256" key="2">
    <source>
        <dbReference type="ARBA" id="ARBA00022617"/>
    </source>
</evidence>
<dbReference type="PIRSF" id="PIRSF000027">
    <property type="entry name" value="Cytc_c_prime"/>
    <property type="match status" value="1"/>
</dbReference>
<feature type="chain" id="PRO_5045645804" evidence="6">
    <location>
        <begin position="25"/>
        <end position="153"/>
    </location>
</feature>
<dbReference type="Gene3D" id="1.20.120.10">
    <property type="entry name" value="Cytochrome c/b562"/>
    <property type="match status" value="1"/>
</dbReference>
<gene>
    <name evidence="7" type="ORF">Q8947_06570</name>
</gene>
<dbReference type="InterPro" id="IPR015984">
    <property type="entry name" value="Cyt_c_prime_subgr"/>
</dbReference>
<reference evidence="7 8" key="1">
    <citation type="submission" date="2023-08" db="EMBL/GenBank/DDBJ databases">
        <title>Alcaligenaceae gen. nov., a novel taxon isolated from the sludge of Yixing Pesticide Factory.</title>
        <authorList>
            <person name="Ruan L."/>
        </authorList>
    </citation>
    <scope>NUCLEOTIDE SEQUENCE [LARGE SCALE GENOMIC DNA]</scope>
    <source>
        <strain evidence="7 8">LG-2</strain>
    </source>
</reference>
<keyword evidence="5" id="KW-0408">Iron</keyword>
<evidence type="ECO:0000313" key="8">
    <source>
        <dbReference type="Proteomes" id="UP001232156"/>
    </source>
</evidence>
<keyword evidence="6" id="KW-0732">Signal</keyword>
<accession>A0ABU1D5J4</accession>
<keyword evidence="2" id="KW-0349">Heme</keyword>